<evidence type="ECO:0000256" key="1">
    <source>
        <dbReference type="ARBA" id="ARBA00004906"/>
    </source>
</evidence>
<dbReference type="InterPro" id="IPR044064">
    <property type="entry name" value="ZF_ZBR"/>
</dbReference>
<protein>
    <recommendedName>
        <fullName evidence="7">ZBR-type domain-containing protein</fullName>
    </recommendedName>
</protein>
<dbReference type="GO" id="GO:0007088">
    <property type="term" value="P:regulation of mitotic nuclear division"/>
    <property type="evidence" value="ECO:0007669"/>
    <property type="project" value="InterPro"/>
</dbReference>
<keyword evidence="2" id="KW-0479">Metal-binding</keyword>
<feature type="region of interest" description="Disordered" evidence="6">
    <location>
        <begin position="1"/>
        <end position="26"/>
    </location>
</feature>
<feature type="compositionally biased region" description="Polar residues" evidence="6">
    <location>
        <begin position="7"/>
        <end position="26"/>
    </location>
</feature>
<dbReference type="GO" id="GO:0008270">
    <property type="term" value="F:zinc ion binding"/>
    <property type="evidence" value="ECO:0007669"/>
    <property type="project" value="UniProtKB-KW"/>
</dbReference>
<evidence type="ECO:0000256" key="3">
    <source>
        <dbReference type="ARBA" id="ARBA00022771"/>
    </source>
</evidence>
<keyword evidence="4" id="KW-0833">Ubl conjugation pathway</keyword>
<evidence type="ECO:0000313" key="8">
    <source>
        <dbReference type="EMBL" id="KAJ1531726.1"/>
    </source>
</evidence>
<reference evidence="8" key="1">
    <citation type="submission" date="2022-12" db="EMBL/GenBank/DDBJ databases">
        <title>Chromosome-level genome assembly of the bean flower thrips Megalurothrips usitatus.</title>
        <authorList>
            <person name="Ma L."/>
            <person name="Liu Q."/>
            <person name="Li H."/>
            <person name="Cai W."/>
        </authorList>
    </citation>
    <scope>NUCLEOTIDE SEQUENCE</scope>
    <source>
        <strain evidence="8">Cailab_2022a</strain>
    </source>
</reference>
<dbReference type="GO" id="GO:0005634">
    <property type="term" value="C:nucleus"/>
    <property type="evidence" value="ECO:0007669"/>
    <property type="project" value="TreeGrafter"/>
</dbReference>
<feature type="region of interest" description="Disordered" evidence="6">
    <location>
        <begin position="81"/>
        <end position="106"/>
    </location>
</feature>
<accession>A0AAV7XYV8</accession>
<dbReference type="InterPro" id="IPR001810">
    <property type="entry name" value="F-box_dom"/>
</dbReference>
<dbReference type="Proteomes" id="UP001075354">
    <property type="component" value="Chromosome 1"/>
</dbReference>
<name>A0AAV7XYV8_9NEOP</name>
<dbReference type="InterPro" id="IPR047147">
    <property type="entry name" value="FBX5_43"/>
</dbReference>
<dbReference type="Gene3D" id="1.20.1280.50">
    <property type="match status" value="1"/>
</dbReference>
<dbReference type="Gene3D" id="2.20.25.20">
    <property type="match status" value="1"/>
</dbReference>
<evidence type="ECO:0000256" key="2">
    <source>
        <dbReference type="ARBA" id="ARBA00022723"/>
    </source>
</evidence>
<dbReference type="PANTHER" id="PTHR15493:SF9">
    <property type="entry name" value="GH14043P"/>
    <property type="match status" value="1"/>
</dbReference>
<feature type="domain" description="ZBR-type" evidence="7">
    <location>
        <begin position="261"/>
        <end position="308"/>
    </location>
</feature>
<dbReference type="EMBL" id="JAPTSV010000001">
    <property type="protein sequence ID" value="KAJ1531726.1"/>
    <property type="molecule type" value="Genomic_DNA"/>
</dbReference>
<keyword evidence="9" id="KW-1185">Reference proteome</keyword>
<sequence>MPDVHSSECQLSVSQDSGIGSESSFHSLKDSFLGDHECPVSSGLVSNTTSPETLPSLSEACSHSALDRSLWQSTPVVPEVRNIQPSFTDGSDFEPSPTKRRRPSHKKLTRDIFRLVMPSTSAAEQPQYLGREKVDFLLCLGNESNHLPALDTILGYLEPADLCRASIVSSSWKKIIDNLPEVYQRKRNYIDDCLQIKENLHQSTKKTEGILPFRGQLIAIQNLSRTEENASPSPRSPPVSPSKVRFNLYLKEGRKLESGETLMQCPRCQLPSRRETERSAICTRRGCQYHFCILCLCKFHAEKPCPVSSVRLRKRPTPKIGSRECRRNLQRL</sequence>
<evidence type="ECO:0000313" key="9">
    <source>
        <dbReference type="Proteomes" id="UP001075354"/>
    </source>
</evidence>
<evidence type="ECO:0000256" key="4">
    <source>
        <dbReference type="ARBA" id="ARBA00022786"/>
    </source>
</evidence>
<dbReference type="CDD" id="cd22086">
    <property type="entry name" value="F-box_EMI"/>
    <property type="match status" value="1"/>
</dbReference>
<comment type="pathway">
    <text evidence="1">Protein modification; protein ubiquitination.</text>
</comment>
<comment type="caution">
    <text evidence="8">The sequence shown here is derived from an EMBL/GenBank/DDBJ whole genome shotgun (WGS) entry which is preliminary data.</text>
</comment>
<dbReference type="InterPro" id="IPR036047">
    <property type="entry name" value="F-box-like_dom_sf"/>
</dbReference>
<dbReference type="Pfam" id="PF12937">
    <property type="entry name" value="F-box-like"/>
    <property type="match status" value="1"/>
</dbReference>
<dbReference type="GO" id="GO:0045835">
    <property type="term" value="P:negative regulation of meiotic nuclear division"/>
    <property type="evidence" value="ECO:0007669"/>
    <property type="project" value="InterPro"/>
</dbReference>
<organism evidence="8 9">
    <name type="scientific">Megalurothrips usitatus</name>
    <name type="common">bean blossom thrips</name>
    <dbReference type="NCBI Taxonomy" id="439358"/>
    <lineage>
        <taxon>Eukaryota</taxon>
        <taxon>Metazoa</taxon>
        <taxon>Ecdysozoa</taxon>
        <taxon>Arthropoda</taxon>
        <taxon>Hexapoda</taxon>
        <taxon>Insecta</taxon>
        <taxon>Pterygota</taxon>
        <taxon>Neoptera</taxon>
        <taxon>Paraneoptera</taxon>
        <taxon>Thysanoptera</taxon>
        <taxon>Terebrantia</taxon>
        <taxon>Thripoidea</taxon>
        <taxon>Thripidae</taxon>
        <taxon>Megalurothrips</taxon>
    </lineage>
</organism>
<keyword evidence="3" id="KW-0863">Zinc-finger</keyword>
<dbReference type="SUPFAM" id="SSF81383">
    <property type="entry name" value="F-box domain"/>
    <property type="match status" value="1"/>
</dbReference>
<dbReference type="PROSITE" id="PS51872">
    <property type="entry name" value="ZF_ZBR"/>
    <property type="match status" value="1"/>
</dbReference>
<gene>
    <name evidence="8" type="ORF">ONE63_000392</name>
</gene>
<keyword evidence="5" id="KW-0862">Zinc</keyword>
<evidence type="ECO:0000256" key="6">
    <source>
        <dbReference type="SAM" id="MobiDB-lite"/>
    </source>
</evidence>
<dbReference type="PANTHER" id="PTHR15493">
    <property type="entry name" value="F-BOX ONLY PROTEIN 5 AND 43"/>
    <property type="match status" value="1"/>
</dbReference>
<dbReference type="SMART" id="SM00256">
    <property type="entry name" value="FBOX"/>
    <property type="match status" value="1"/>
</dbReference>
<dbReference type="AlphaFoldDB" id="A0AAV7XYV8"/>
<evidence type="ECO:0000259" key="7">
    <source>
        <dbReference type="PROSITE" id="PS51872"/>
    </source>
</evidence>
<proteinExistence type="predicted"/>
<evidence type="ECO:0000256" key="5">
    <source>
        <dbReference type="ARBA" id="ARBA00022833"/>
    </source>
</evidence>
<dbReference type="CDD" id="cd20348">
    <property type="entry name" value="BRcat_RBR_EMI"/>
    <property type="match status" value="1"/>
</dbReference>